<comment type="cofactor">
    <cofactor evidence="1">
        <name>Ca(2+)</name>
        <dbReference type="ChEBI" id="CHEBI:29108"/>
    </cofactor>
</comment>
<dbReference type="Gene3D" id="3.40.720.10">
    <property type="entry name" value="Alkaline Phosphatase, subunit A"/>
    <property type="match status" value="1"/>
</dbReference>
<name>A0A344TPK9_9BACT</name>
<keyword evidence="6" id="KW-0106">Calcium</keyword>
<dbReference type="EMBL" id="CP030850">
    <property type="protein sequence ID" value="AXE20580.1"/>
    <property type="molecule type" value="Genomic_DNA"/>
</dbReference>
<evidence type="ECO:0000259" key="8">
    <source>
        <dbReference type="Pfam" id="PF00884"/>
    </source>
</evidence>
<keyword evidence="10" id="KW-1185">Reference proteome</keyword>
<dbReference type="InterPro" id="IPR000917">
    <property type="entry name" value="Sulfatase_N"/>
</dbReference>
<dbReference type="OrthoDB" id="9764377at2"/>
<keyword evidence="3" id="KW-0479">Metal-binding</keyword>
<dbReference type="RefSeq" id="WP_114069343.1">
    <property type="nucleotide sequence ID" value="NZ_CP030850.1"/>
</dbReference>
<feature type="chain" id="PRO_5016715716" evidence="7">
    <location>
        <begin position="24"/>
        <end position="459"/>
    </location>
</feature>
<dbReference type="KEGG" id="run:DR864_24000"/>
<evidence type="ECO:0000256" key="5">
    <source>
        <dbReference type="ARBA" id="ARBA00022801"/>
    </source>
</evidence>
<gene>
    <name evidence="9" type="ORF">DR864_24000</name>
</gene>
<dbReference type="PROSITE" id="PS00523">
    <property type="entry name" value="SULFATASE_1"/>
    <property type="match status" value="1"/>
</dbReference>
<dbReference type="InterPro" id="IPR050738">
    <property type="entry name" value="Sulfatase"/>
</dbReference>
<accession>A0A344TPK9</accession>
<dbReference type="PROSITE" id="PS00149">
    <property type="entry name" value="SULFATASE_2"/>
    <property type="match status" value="1"/>
</dbReference>
<feature type="domain" description="Sulfatase N-terminal" evidence="8">
    <location>
        <begin position="28"/>
        <end position="352"/>
    </location>
</feature>
<evidence type="ECO:0000256" key="4">
    <source>
        <dbReference type="ARBA" id="ARBA00022729"/>
    </source>
</evidence>
<dbReference type="CDD" id="cd16144">
    <property type="entry name" value="ARS_like"/>
    <property type="match status" value="1"/>
</dbReference>
<dbReference type="GO" id="GO:0004065">
    <property type="term" value="F:arylsulfatase activity"/>
    <property type="evidence" value="ECO:0007669"/>
    <property type="project" value="TreeGrafter"/>
</dbReference>
<dbReference type="GO" id="GO:0046872">
    <property type="term" value="F:metal ion binding"/>
    <property type="evidence" value="ECO:0007669"/>
    <property type="project" value="UniProtKB-KW"/>
</dbReference>
<evidence type="ECO:0000313" key="9">
    <source>
        <dbReference type="EMBL" id="AXE20580.1"/>
    </source>
</evidence>
<sequence>MNKSAILSIVAAVGFLLSQQSVAQTKRPNIIFILADDLAQADLGCYGNPFNETPNIDRIAKSGIKFTQSYSACPVCSPSRAAIMTGKHPARLKLTNFLVGERTDSLSPLLPAKWTKYLGASELTLAERLKTQGYRTGFVGKWHLGGGDSLAPWGQGFDYSRMIGKNGLDYYNYGIYEDNFQKTFEDKGTTYLTDKLTDYALDFVKKSDKNQPFFLYLCYSAPHVFLIPRGDKVSKYLKKYEKFQGKYNPYYAAMIESMDDGVGEIMKVLEAQGLAENTLIIFTSDNGGVGIPELGPIPTTAGNLRKWKGFTYEGGIRVPTLISWKGTLPAAQTCDRYFINTDYTPTLLEMLGQESNVSPDAKSFYALLKNPKAAFDRGLIFWHYPHFSNQLSRPSGAVRLGDWKLVKSYETNETALFNLRNDESETTDVSKANPDKAKELHQKLTEWLTKIDANMPIRK</sequence>
<proteinExistence type="inferred from homology"/>
<keyword evidence="4 7" id="KW-0732">Signal</keyword>
<dbReference type="Proteomes" id="UP000251993">
    <property type="component" value="Chromosome"/>
</dbReference>
<dbReference type="Pfam" id="PF00884">
    <property type="entry name" value="Sulfatase"/>
    <property type="match status" value="1"/>
</dbReference>
<evidence type="ECO:0000256" key="3">
    <source>
        <dbReference type="ARBA" id="ARBA00022723"/>
    </source>
</evidence>
<dbReference type="SUPFAM" id="SSF53649">
    <property type="entry name" value="Alkaline phosphatase-like"/>
    <property type="match status" value="1"/>
</dbReference>
<reference evidence="9 10" key="1">
    <citation type="submission" date="2018-07" db="EMBL/GenBank/DDBJ databases">
        <title>Genome sequencing of Runella.</title>
        <authorList>
            <person name="Baek M.-G."/>
            <person name="Yi H."/>
        </authorList>
    </citation>
    <scope>NUCLEOTIDE SEQUENCE [LARGE SCALE GENOMIC DNA]</scope>
    <source>
        <strain evidence="9 10">HYN0085</strain>
    </source>
</reference>
<feature type="signal peptide" evidence="7">
    <location>
        <begin position="1"/>
        <end position="23"/>
    </location>
</feature>
<organism evidence="9 10">
    <name type="scientific">Runella rosea</name>
    <dbReference type="NCBI Taxonomy" id="2259595"/>
    <lineage>
        <taxon>Bacteria</taxon>
        <taxon>Pseudomonadati</taxon>
        <taxon>Bacteroidota</taxon>
        <taxon>Cytophagia</taxon>
        <taxon>Cytophagales</taxon>
        <taxon>Spirosomataceae</taxon>
        <taxon>Runella</taxon>
    </lineage>
</organism>
<dbReference type="PANTHER" id="PTHR42693:SF42">
    <property type="entry name" value="ARYLSULFATASE G"/>
    <property type="match status" value="1"/>
</dbReference>
<comment type="similarity">
    <text evidence="2">Belongs to the sulfatase family.</text>
</comment>
<dbReference type="InterPro" id="IPR024607">
    <property type="entry name" value="Sulfatase_CS"/>
</dbReference>
<protein>
    <submittedName>
        <fullName evidence="9">Sulfatase</fullName>
    </submittedName>
</protein>
<evidence type="ECO:0000256" key="2">
    <source>
        <dbReference type="ARBA" id="ARBA00008779"/>
    </source>
</evidence>
<evidence type="ECO:0000256" key="6">
    <source>
        <dbReference type="ARBA" id="ARBA00022837"/>
    </source>
</evidence>
<dbReference type="PANTHER" id="PTHR42693">
    <property type="entry name" value="ARYLSULFATASE FAMILY MEMBER"/>
    <property type="match status" value="1"/>
</dbReference>
<evidence type="ECO:0000256" key="7">
    <source>
        <dbReference type="SAM" id="SignalP"/>
    </source>
</evidence>
<evidence type="ECO:0000313" key="10">
    <source>
        <dbReference type="Proteomes" id="UP000251993"/>
    </source>
</evidence>
<keyword evidence="5" id="KW-0378">Hydrolase</keyword>
<dbReference type="InterPro" id="IPR017850">
    <property type="entry name" value="Alkaline_phosphatase_core_sf"/>
</dbReference>
<dbReference type="AlphaFoldDB" id="A0A344TPK9"/>
<dbReference type="Gene3D" id="3.30.1120.10">
    <property type="match status" value="1"/>
</dbReference>
<evidence type="ECO:0000256" key="1">
    <source>
        <dbReference type="ARBA" id="ARBA00001913"/>
    </source>
</evidence>